<comment type="similarity">
    <text evidence="14">Belongs to the RING-type zinc finger family. ATL subfamily.</text>
</comment>
<keyword evidence="13" id="KW-0472">Membrane</keyword>
<gene>
    <name evidence="17" type="ORF">AAHA92_16297</name>
</gene>
<dbReference type="PANTHER" id="PTHR46279:SF12">
    <property type="entry name" value="RING-TYPE E3 UBIQUITIN TRANSFERASE"/>
    <property type="match status" value="1"/>
</dbReference>
<keyword evidence="18" id="KW-1185">Reference proteome</keyword>
<accession>A0ABD1GYC8</accession>
<keyword evidence="9" id="KW-0863">Zinc-finger</keyword>
<protein>
    <recommendedName>
        <fullName evidence="4">RING-type E3 ubiquitin transferase</fullName>
        <ecNumber evidence="4">2.3.2.27</ecNumber>
    </recommendedName>
</protein>
<evidence type="ECO:0000256" key="11">
    <source>
        <dbReference type="ARBA" id="ARBA00022833"/>
    </source>
</evidence>
<dbReference type="InterPro" id="IPR025287">
    <property type="entry name" value="WAK_GUB"/>
</dbReference>
<feature type="chain" id="PRO_5044748726" description="RING-type E3 ubiquitin transferase" evidence="15">
    <location>
        <begin position="25"/>
        <end position="242"/>
    </location>
</feature>
<dbReference type="EC" id="2.3.2.27" evidence="4"/>
<keyword evidence="5" id="KW-0808">Transferase</keyword>
<evidence type="ECO:0000256" key="5">
    <source>
        <dbReference type="ARBA" id="ARBA00022679"/>
    </source>
</evidence>
<keyword evidence="6" id="KW-0812">Transmembrane</keyword>
<dbReference type="Proteomes" id="UP001567538">
    <property type="component" value="Unassembled WGS sequence"/>
</dbReference>
<comment type="caution">
    <text evidence="17">The sequence shown here is derived from an EMBL/GenBank/DDBJ whole genome shotgun (WGS) entry which is preliminary data.</text>
</comment>
<evidence type="ECO:0000256" key="3">
    <source>
        <dbReference type="ARBA" id="ARBA00004906"/>
    </source>
</evidence>
<evidence type="ECO:0000256" key="12">
    <source>
        <dbReference type="ARBA" id="ARBA00022989"/>
    </source>
</evidence>
<dbReference type="EMBL" id="JBEAFC010000007">
    <property type="protein sequence ID" value="KAL1548004.1"/>
    <property type="molecule type" value="Genomic_DNA"/>
</dbReference>
<dbReference type="GO" id="GO:0061630">
    <property type="term" value="F:ubiquitin protein ligase activity"/>
    <property type="evidence" value="ECO:0007669"/>
    <property type="project" value="UniProtKB-EC"/>
</dbReference>
<keyword evidence="11" id="KW-0862">Zinc</keyword>
<evidence type="ECO:0000256" key="13">
    <source>
        <dbReference type="ARBA" id="ARBA00023136"/>
    </source>
</evidence>
<evidence type="ECO:0000313" key="18">
    <source>
        <dbReference type="Proteomes" id="UP001567538"/>
    </source>
</evidence>
<evidence type="ECO:0000256" key="10">
    <source>
        <dbReference type="ARBA" id="ARBA00022786"/>
    </source>
</evidence>
<comment type="subcellular location">
    <subcellularLocation>
        <location evidence="2">Membrane</location>
        <topology evidence="2">Single-pass membrane protein</topology>
    </subcellularLocation>
</comment>
<evidence type="ECO:0000256" key="14">
    <source>
        <dbReference type="ARBA" id="ARBA00024209"/>
    </source>
</evidence>
<evidence type="ECO:0000256" key="9">
    <source>
        <dbReference type="ARBA" id="ARBA00022771"/>
    </source>
</evidence>
<dbReference type="GO" id="GO:0008270">
    <property type="term" value="F:zinc ion binding"/>
    <property type="evidence" value="ECO:0007669"/>
    <property type="project" value="UniProtKB-KW"/>
</dbReference>
<evidence type="ECO:0000256" key="1">
    <source>
        <dbReference type="ARBA" id="ARBA00000900"/>
    </source>
</evidence>
<keyword evidence="10" id="KW-0833">Ubl conjugation pathway</keyword>
<evidence type="ECO:0000256" key="7">
    <source>
        <dbReference type="ARBA" id="ARBA00022723"/>
    </source>
</evidence>
<keyword evidence="12" id="KW-1133">Transmembrane helix</keyword>
<proteinExistence type="inferred from homology"/>
<comment type="pathway">
    <text evidence="3">Protein modification; protein ubiquitination.</text>
</comment>
<feature type="signal peptide" evidence="15">
    <location>
        <begin position="1"/>
        <end position="24"/>
    </location>
</feature>
<dbReference type="AlphaFoldDB" id="A0ABD1GYC8"/>
<dbReference type="GO" id="GO:0016020">
    <property type="term" value="C:membrane"/>
    <property type="evidence" value="ECO:0007669"/>
    <property type="project" value="UniProtKB-SubCell"/>
</dbReference>
<sequence length="242" mass="26997">MDSLIFLKLFSFPLLLFFTTPSKASICKSAKCTTLLSPQIQPPFRIQGIHPHQCGLSEFTLFCNHQNQTTIRFHGTTDLIVKSISYEARRLSLIDPQGCVHGVFLNLNLSHTPFSYYHTLRRYKYLNCSSEVAGMEAVPCLSGEAHHVYVVEPSLPPPASCRDVGTVGIPFSYSRYLSSDGSFGLGLTWTSARLDETDYNHTVIIAVLSMMAVVWMAGKVLYAKYGSKENEEGVNLLGEYRV</sequence>
<keyword evidence="7" id="KW-0479">Metal-binding</keyword>
<comment type="catalytic activity">
    <reaction evidence="1">
        <text>S-ubiquitinyl-[E2 ubiquitin-conjugating enzyme]-L-cysteine + [acceptor protein]-L-lysine = [E2 ubiquitin-conjugating enzyme]-L-cysteine + N(6)-ubiquitinyl-[acceptor protein]-L-lysine.</text>
        <dbReference type="EC" id="2.3.2.27"/>
    </reaction>
</comment>
<name>A0ABD1GYC8_SALDI</name>
<evidence type="ECO:0000259" key="16">
    <source>
        <dbReference type="Pfam" id="PF13947"/>
    </source>
</evidence>
<keyword evidence="8 15" id="KW-0732">Signal</keyword>
<evidence type="ECO:0000313" key="17">
    <source>
        <dbReference type="EMBL" id="KAL1548004.1"/>
    </source>
</evidence>
<dbReference type="InterPro" id="IPR046948">
    <property type="entry name" value="ATL20-22-like"/>
</dbReference>
<feature type="domain" description="Wall-associated receptor kinase galacturonan-binding" evidence="16">
    <location>
        <begin position="27"/>
        <end position="95"/>
    </location>
</feature>
<evidence type="ECO:0000256" key="15">
    <source>
        <dbReference type="SAM" id="SignalP"/>
    </source>
</evidence>
<evidence type="ECO:0000256" key="2">
    <source>
        <dbReference type="ARBA" id="ARBA00004167"/>
    </source>
</evidence>
<dbReference type="Pfam" id="PF13947">
    <property type="entry name" value="GUB_WAK_bind"/>
    <property type="match status" value="1"/>
</dbReference>
<evidence type="ECO:0000256" key="6">
    <source>
        <dbReference type="ARBA" id="ARBA00022692"/>
    </source>
</evidence>
<dbReference type="PANTHER" id="PTHR46279">
    <property type="entry name" value="RING/U-BOX SUPERFAMILY PROTEIN"/>
    <property type="match status" value="1"/>
</dbReference>
<evidence type="ECO:0000256" key="4">
    <source>
        <dbReference type="ARBA" id="ARBA00012483"/>
    </source>
</evidence>
<evidence type="ECO:0000256" key="8">
    <source>
        <dbReference type="ARBA" id="ARBA00022729"/>
    </source>
</evidence>
<reference evidence="17 18" key="1">
    <citation type="submission" date="2024-06" db="EMBL/GenBank/DDBJ databases">
        <title>A chromosome level genome sequence of Diviner's sage (Salvia divinorum).</title>
        <authorList>
            <person name="Ford S.A."/>
            <person name="Ro D.-K."/>
            <person name="Ness R.W."/>
            <person name="Phillips M.A."/>
        </authorList>
    </citation>
    <scope>NUCLEOTIDE SEQUENCE [LARGE SCALE GENOMIC DNA]</scope>
    <source>
        <strain evidence="17">SAF-2024a</strain>
        <tissue evidence="17">Leaf</tissue>
    </source>
</reference>
<organism evidence="17 18">
    <name type="scientific">Salvia divinorum</name>
    <name type="common">Maria pastora</name>
    <name type="synonym">Diviner's sage</name>
    <dbReference type="NCBI Taxonomy" id="28513"/>
    <lineage>
        <taxon>Eukaryota</taxon>
        <taxon>Viridiplantae</taxon>
        <taxon>Streptophyta</taxon>
        <taxon>Embryophyta</taxon>
        <taxon>Tracheophyta</taxon>
        <taxon>Spermatophyta</taxon>
        <taxon>Magnoliopsida</taxon>
        <taxon>eudicotyledons</taxon>
        <taxon>Gunneridae</taxon>
        <taxon>Pentapetalae</taxon>
        <taxon>asterids</taxon>
        <taxon>lamiids</taxon>
        <taxon>Lamiales</taxon>
        <taxon>Lamiaceae</taxon>
        <taxon>Nepetoideae</taxon>
        <taxon>Mentheae</taxon>
        <taxon>Salviinae</taxon>
        <taxon>Salvia</taxon>
        <taxon>Salvia subgen. Calosphace</taxon>
    </lineage>
</organism>